<evidence type="ECO:0000313" key="6">
    <source>
        <dbReference type="EMBL" id="ANI90964.1"/>
    </source>
</evidence>
<dbReference type="RefSeq" id="WP_231887237.1">
    <property type="nucleotide sequence ID" value="NZ_CP015961.1"/>
</dbReference>
<name>A0A173LH96_9ACTN</name>
<dbReference type="STRING" id="499555.BJL86_0153"/>
<dbReference type="PROSITE" id="PS50977">
    <property type="entry name" value="HTH_TETR_2"/>
    <property type="match status" value="1"/>
</dbReference>
<evidence type="ECO:0000256" key="4">
    <source>
        <dbReference type="PROSITE-ProRule" id="PRU00335"/>
    </source>
</evidence>
<accession>A0A173LH96</accession>
<dbReference type="Pfam" id="PF00440">
    <property type="entry name" value="TetR_N"/>
    <property type="match status" value="1"/>
</dbReference>
<dbReference type="Pfam" id="PF13305">
    <property type="entry name" value="TetR_C_33"/>
    <property type="match status" value="1"/>
</dbReference>
<dbReference type="Gene3D" id="1.10.357.10">
    <property type="entry name" value="Tetracycline Repressor, domain 2"/>
    <property type="match status" value="1"/>
</dbReference>
<keyword evidence="1" id="KW-0805">Transcription regulation</keyword>
<gene>
    <name evidence="6" type="ORF">BJL86_0153</name>
</gene>
<evidence type="ECO:0000256" key="1">
    <source>
        <dbReference type="ARBA" id="ARBA00023015"/>
    </source>
</evidence>
<keyword evidence="3" id="KW-0804">Transcription</keyword>
<organism evidence="6 7">
    <name type="scientific">Dietzia timorensis</name>
    <dbReference type="NCBI Taxonomy" id="499555"/>
    <lineage>
        <taxon>Bacteria</taxon>
        <taxon>Bacillati</taxon>
        <taxon>Actinomycetota</taxon>
        <taxon>Actinomycetes</taxon>
        <taxon>Mycobacteriales</taxon>
        <taxon>Dietziaceae</taxon>
        <taxon>Dietzia</taxon>
    </lineage>
</organism>
<feature type="DNA-binding region" description="H-T-H motif" evidence="4">
    <location>
        <begin position="32"/>
        <end position="51"/>
    </location>
</feature>
<evidence type="ECO:0000256" key="3">
    <source>
        <dbReference type="ARBA" id="ARBA00023163"/>
    </source>
</evidence>
<dbReference type="SUPFAM" id="SSF48498">
    <property type="entry name" value="Tetracyclin repressor-like, C-terminal domain"/>
    <property type="match status" value="1"/>
</dbReference>
<dbReference type="InterPro" id="IPR025996">
    <property type="entry name" value="MT1864/Rv1816-like_C"/>
</dbReference>
<dbReference type="GO" id="GO:0003677">
    <property type="term" value="F:DNA binding"/>
    <property type="evidence" value="ECO:0007669"/>
    <property type="project" value="UniProtKB-UniRule"/>
</dbReference>
<protein>
    <recommendedName>
        <fullName evidence="5">HTH tetR-type domain-containing protein</fullName>
    </recommendedName>
</protein>
<keyword evidence="2 4" id="KW-0238">DNA-binding</keyword>
<dbReference type="EMBL" id="CP015961">
    <property type="protein sequence ID" value="ANI90964.1"/>
    <property type="molecule type" value="Genomic_DNA"/>
</dbReference>
<sequence length="195" mass="20887">MSRNVAYDDALRRGILTEASERMRDAGPEGLSLRSLATSQGTSTTAVYTMFGGKNGLLAAVGADADSELAAAQRQVLGGRGPLEDLRMLARAYRLWAVSNPGLYDLVIRERHTPHDALLEVVDALVDEGIFRNAPIVDVASSVWASLHGIVALEIAAWPGAPSSETYFEMQVTAVMRSWLLDASAADRLSDSRAG</sequence>
<dbReference type="AlphaFoldDB" id="A0A173LH96"/>
<dbReference type="InterPro" id="IPR036271">
    <property type="entry name" value="Tet_transcr_reg_TetR-rel_C_sf"/>
</dbReference>
<evidence type="ECO:0000313" key="7">
    <source>
        <dbReference type="Proteomes" id="UP000186104"/>
    </source>
</evidence>
<evidence type="ECO:0000259" key="5">
    <source>
        <dbReference type="PROSITE" id="PS50977"/>
    </source>
</evidence>
<evidence type="ECO:0000256" key="2">
    <source>
        <dbReference type="ARBA" id="ARBA00023125"/>
    </source>
</evidence>
<dbReference type="InterPro" id="IPR009057">
    <property type="entry name" value="Homeodomain-like_sf"/>
</dbReference>
<reference evidence="6 7" key="1">
    <citation type="submission" date="2016-06" db="EMBL/GenBank/DDBJ databases">
        <title>Complete genome sequence of a saline-alkali tolerant type strain Dietzia timorensis ID05-A0528T.</title>
        <authorList>
            <person name="Wu X."/>
        </authorList>
    </citation>
    <scope>NUCLEOTIDE SEQUENCE [LARGE SCALE GENOMIC DNA]</scope>
    <source>
        <strain evidence="6 7">ID05-A0528</strain>
    </source>
</reference>
<dbReference type="KEGG" id="dtm:BJL86_0153"/>
<dbReference type="InterPro" id="IPR001647">
    <property type="entry name" value="HTH_TetR"/>
</dbReference>
<keyword evidence="7" id="KW-1185">Reference proteome</keyword>
<proteinExistence type="predicted"/>
<dbReference type="SUPFAM" id="SSF46689">
    <property type="entry name" value="Homeodomain-like"/>
    <property type="match status" value="1"/>
</dbReference>
<dbReference type="Proteomes" id="UP000186104">
    <property type="component" value="Chromosome"/>
</dbReference>
<feature type="domain" description="HTH tetR-type" evidence="5">
    <location>
        <begin position="9"/>
        <end position="69"/>
    </location>
</feature>